<proteinExistence type="predicted"/>
<dbReference type="RefSeq" id="WP_184846088.1">
    <property type="nucleotide sequence ID" value="NZ_JACHMN010000003.1"/>
</dbReference>
<comment type="caution">
    <text evidence="1">The sequence shown here is derived from an EMBL/GenBank/DDBJ whole genome shotgun (WGS) entry which is preliminary data.</text>
</comment>
<dbReference type="AlphaFoldDB" id="A0A841C2Q0"/>
<sequence length="341" mass="37403">MTASLTVSLHDPHQPVPPSGWTEFIDAQRLIAAWSWSLVVAAAAGRVPVVAGTIHDGTGVVGLVTGRFIGPRVRRGARPVAGIVDIDSLTTSALPGIVLAAGADRAAQIEAVAAVRLALRREHGRRVRAIAFRQILEPALPTVLRWPAVVREGGSVTWFPNTFDSFDAYLASLKKKRRGDLRRIYSEVGNDTGLTVTSSLDGGPRPEITPADLCALTDSVVNRHHRTWWLRRRYLSPVMATALLAEPGTHLRAYRDGSGRLIAVHLVFDHHELPMSAIWGAYTVDEGGRRDLWYHSHAELTRWCVETGRQGFLGGQGSLVEKARLGQQVVRQWAVLIPQFR</sequence>
<organism evidence="1 2">
    <name type="scientific">Allocatelliglobosispora scoriae</name>
    <dbReference type="NCBI Taxonomy" id="643052"/>
    <lineage>
        <taxon>Bacteria</taxon>
        <taxon>Bacillati</taxon>
        <taxon>Actinomycetota</taxon>
        <taxon>Actinomycetes</taxon>
        <taxon>Micromonosporales</taxon>
        <taxon>Micromonosporaceae</taxon>
        <taxon>Allocatelliglobosispora</taxon>
    </lineage>
</organism>
<evidence type="ECO:0000313" key="1">
    <source>
        <dbReference type="EMBL" id="MBB5874176.1"/>
    </source>
</evidence>
<name>A0A841C2Q0_9ACTN</name>
<evidence type="ECO:0000313" key="2">
    <source>
        <dbReference type="Proteomes" id="UP000587527"/>
    </source>
</evidence>
<protein>
    <submittedName>
        <fullName evidence="1">Uncharacterized protein</fullName>
    </submittedName>
</protein>
<dbReference type="InterPro" id="IPR016181">
    <property type="entry name" value="Acyl_CoA_acyltransferase"/>
</dbReference>
<accession>A0A841C2Q0</accession>
<reference evidence="1 2" key="1">
    <citation type="submission" date="2020-08" db="EMBL/GenBank/DDBJ databases">
        <title>Sequencing the genomes of 1000 actinobacteria strains.</title>
        <authorList>
            <person name="Klenk H.-P."/>
        </authorList>
    </citation>
    <scope>NUCLEOTIDE SEQUENCE [LARGE SCALE GENOMIC DNA]</scope>
    <source>
        <strain evidence="1 2">DSM 45362</strain>
    </source>
</reference>
<dbReference type="EMBL" id="JACHMN010000003">
    <property type="protein sequence ID" value="MBB5874176.1"/>
    <property type="molecule type" value="Genomic_DNA"/>
</dbReference>
<gene>
    <name evidence="1" type="ORF">F4553_007610</name>
</gene>
<dbReference type="SUPFAM" id="SSF55729">
    <property type="entry name" value="Acyl-CoA N-acyltransferases (Nat)"/>
    <property type="match status" value="1"/>
</dbReference>
<dbReference type="Proteomes" id="UP000587527">
    <property type="component" value="Unassembled WGS sequence"/>
</dbReference>
<keyword evidence="2" id="KW-1185">Reference proteome</keyword>